<gene>
    <name evidence="1" type="ORF">BATDEDRAFT_85941</name>
</gene>
<keyword evidence="2" id="KW-1185">Reference proteome</keyword>
<dbReference type="OrthoDB" id="2262048at2759"/>
<accession>F4NT20</accession>
<evidence type="ECO:0000313" key="2">
    <source>
        <dbReference type="Proteomes" id="UP000007241"/>
    </source>
</evidence>
<reference evidence="1 2" key="1">
    <citation type="submission" date="2009-12" db="EMBL/GenBank/DDBJ databases">
        <title>The draft genome of Batrachochytrium dendrobatidis.</title>
        <authorList>
            <consortium name="US DOE Joint Genome Institute (JGI-PGF)"/>
            <person name="Kuo A."/>
            <person name="Salamov A."/>
            <person name="Schmutz J."/>
            <person name="Lucas S."/>
            <person name="Pitluck S."/>
            <person name="Rosenblum E."/>
            <person name="Stajich J."/>
            <person name="Eisen M."/>
            <person name="Grigoriev I.V."/>
        </authorList>
    </citation>
    <scope>NUCLEOTIDE SEQUENCE [LARGE SCALE GENOMIC DNA]</scope>
    <source>
        <strain evidence="2">JAM81 / FGSC 10211</strain>
    </source>
</reference>
<dbReference type="GeneID" id="18242265"/>
<proteinExistence type="predicted"/>
<dbReference type="PANTHER" id="PTHR36856">
    <property type="entry name" value="OS07G0175200 PROTEIN"/>
    <property type="match status" value="1"/>
</dbReference>
<evidence type="ECO:0008006" key="3">
    <source>
        <dbReference type="Google" id="ProtNLM"/>
    </source>
</evidence>
<dbReference type="EMBL" id="GL882879">
    <property type="protein sequence ID" value="EGF83485.1"/>
    <property type="molecule type" value="Genomic_DNA"/>
</dbReference>
<dbReference type="InParanoid" id="F4NT20"/>
<sequence length="64" mass="7117">MPNIPSEQPVKPTKLLCDSAPLQACLEKHNGDRSKCLEEWNNFRSACSTLESKKLNTLSNNGTQ</sequence>
<dbReference type="HOGENOM" id="CLU_2867302_0_0_1"/>
<organism evidence="1 2">
    <name type="scientific">Batrachochytrium dendrobatidis (strain JAM81 / FGSC 10211)</name>
    <name type="common">Frog chytrid fungus</name>
    <dbReference type="NCBI Taxonomy" id="684364"/>
    <lineage>
        <taxon>Eukaryota</taxon>
        <taxon>Fungi</taxon>
        <taxon>Fungi incertae sedis</taxon>
        <taxon>Chytridiomycota</taxon>
        <taxon>Chytridiomycota incertae sedis</taxon>
        <taxon>Chytridiomycetes</taxon>
        <taxon>Rhizophydiales</taxon>
        <taxon>Rhizophydiales incertae sedis</taxon>
        <taxon>Batrachochytrium</taxon>
    </lineage>
</organism>
<dbReference type="Proteomes" id="UP000007241">
    <property type="component" value="Unassembled WGS sequence"/>
</dbReference>
<evidence type="ECO:0000313" key="1">
    <source>
        <dbReference type="EMBL" id="EGF83485.1"/>
    </source>
</evidence>
<dbReference type="AlphaFoldDB" id="F4NT20"/>
<protein>
    <recommendedName>
        <fullName evidence="3">CHCH domain-containing protein</fullName>
    </recommendedName>
</protein>
<dbReference type="RefSeq" id="XP_006676112.1">
    <property type="nucleotide sequence ID" value="XM_006676049.1"/>
</dbReference>
<name>F4NT20_BATDJ</name>
<dbReference type="PANTHER" id="PTHR36856:SF1">
    <property type="entry name" value="OS07G0175200 PROTEIN"/>
    <property type="match status" value="1"/>
</dbReference>